<gene>
    <name evidence="2" type="ORF">AB3N04_09720</name>
</gene>
<sequence length="167" mass="18718">MKITSGDLPGVGKKISFVTSEGSMIVLVIHHTGKRELYFFNDEDDDEVSFSLTLSSEETKQMGAQLLGAVFNPADTEKIDRIKLVRKQVVVEWLDITQSSPIIRKNMAQIDKMKPKGISIVGVFKNEEMLVDPEPTLILEKGDTLMIVGKRDAVQKFEEICSCKENQ</sequence>
<dbReference type="EMBL" id="CP162551">
    <property type="protein sequence ID" value="XDI38557.1"/>
    <property type="molecule type" value="Genomic_DNA"/>
</dbReference>
<dbReference type="AlphaFoldDB" id="A0AB39BXE9"/>
<dbReference type="GO" id="GO:0008324">
    <property type="term" value="F:monoatomic cation transmembrane transporter activity"/>
    <property type="evidence" value="ECO:0007669"/>
    <property type="project" value="InterPro"/>
</dbReference>
<dbReference type="Pfam" id="PF25991">
    <property type="entry name" value="KhtT_N"/>
    <property type="match status" value="1"/>
</dbReference>
<dbReference type="PANTHER" id="PTHR30445">
    <property type="entry name" value="K(+)_H(+) ANTIPORTER SUBUNIT KHTT"/>
    <property type="match status" value="1"/>
</dbReference>
<accession>A0AB39BXE9</accession>
<feature type="domain" description="RCK C-terminal" evidence="1">
    <location>
        <begin position="79"/>
        <end position="163"/>
    </location>
</feature>
<dbReference type="InterPro" id="IPR036721">
    <property type="entry name" value="RCK_C_sf"/>
</dbReference>
<dbReference type="InterPro" id="IPR050144">
    <property type="entry name" value="AAE_transporter"/>
</dbReference>
<organism evidence="2">
    <name type="scientific">Alkalihalophilus sp. As8PL</name>
    <dbReference type="NCBI Taxonomy" id="3237103"/>
    <lineage>
        <taxon>Bacteria</taxon>
        <taxon>Bacillati</taxon>
        <taxon>Bacillota</taxon>
        <taxon>Bacilli</taxon>
        <taxon>Bacillales</taxon>
        <taxon>Bacillaceae</taxon>
        <taxon>Alkalihalophilus</taxon>
    </lineage>
</organism>
<dbReference type="Pfam" id="PF02080">
    <property type="entry name" value="TrkA_C"/>
    <property type="match status" value="1"/>
</dbReference>
<dbReference type="SUPFAM" id="SSF116726">
    <property type="entry name" value="TrkA C-terminal domain-like"/>
    <property type="match status" value="1"/>
</dbReference>
<evidence type="ECO:0000313" key="2">
    <source>
        <dbReference type="EMBL" id="XDI38557.1"/>
    </source>
</evidence>
<proteinExistence type="predicted"/>
<dbReference type="InterPro" id="IPR006037">
    <property type="entry name" value="RCK_C"/>
</dbReference>
<evidence type="ECO:0000259" key="1">
    <source>
        <dbReference type="PROSITE" id="PS51202"/>
    </source>
</evidence>
<reference evidence="2" key="1">
    <citation type="submission" date="2024-07" db="EMBL/GenBank/DDBJ databases">
        <title>Identification and characteristics of an arsenic-resistant bacterial isolate, which belongs to a novel species.</title>
        <authorList>
            <person name="Juszczyk A."/>
            <person name="Kowalczyk A."/>
            <person name="Was K."/>
            <person name="Kosowicz W."/>
            <person name="Budzyn A."/>
            <person name="Latowski D."/>
        </authorList>
    </citation>
    <scope>NUCLEOTIDE SEQUENCE</scope>
    <source>
        <strain evidence="2">As8PL</strain>
    </source>
</reference>
<dbReference type="Gene3D" id="3.30.70.1450">
    <property type="entry name" value="Regulator of K+ conductance, C-terminal domain"/>
    <property type="match status" value="1"/>
</dbReference>
<dbReference type="InterPro" id="IPR026278">
    <property type="entry name" value="KhtT"/>
</dbReference>
<dbReference type="RefSeq" id="WP_368505835.1">
    <property type="nucleotide sequence ID" value="NZ_CP162551.1"/>
</dbReference>
<dbReference type="PIRSF" id="PIRSF005028">
    <property type="entry name" value="KhtT"/>
    <property type="match status" value="1"/>
</dbReference>
<protein>
    <submittedName>
        <fullName evidence="2">Cation:proton antiporter regulatory subunit</fullName>
    </submittedName>
</protein>
<name>A0AB39BXE9_9BACI</name>
<dbReference type="GO" id="GO:0006813">
    <property type="term" value="P:potassium ion transport"/>
    <property type="evidence" value="ECO:0007669"/>
    <property type="project" value="InterPro"/>
</dbReference>
<dbReference type="InterPro" id="IPR058776">
    <property type="entry name" value="KhtT-like_N"/>
</dbReference>
<dbReference type="PANTHER" id="PTHR30445:SF8">
    <property type="entry name" value="K(+)_H(+) ANTIPORTER SUBUNIT KHTT"/>
    <property type="match status" value="1"/>
</dbReference>
<dbReference type="PROSITE" id="PS51202">
    <property type="entry name" value="RCK_C"/>
    <property type="match status" value="1"/>
</dbReference>